<proteinExistence type="predicted"/>
<name>A0A4C1YEA1_EUMVA</name>
<comment type="caution">
    <text evidence="1">The sequence shown here is derived from an EMBL/GenBank/DDBJ whole genome shotgun (WGS) entry which is preliminary data.</text>
</comment>
<organism evidence="1 2">
    <name type="scientific">Eumeta variegata</name>
    <name type="common">Bagworm moth</name>
    <name type="synonym">Eumeta japonica</name>
    <dbReference type="NCBI Taxonomy" id="151549"/>
    <lineage>
        <taxon>Eukaryota</taxon>
        <taxon>Metazoa</taxon>
        <taxon>Ecdysozoa</taxon>
        <taxon>Arthropoda</taxon>
        <taxon>Hexapoda</taxon>
        <taxon>Insecta</taxon>
        <taxon>Pterygota</taxon>
        <taxon>Neoptera</taxon>
        <taxon>Endopterygota</taxon>
        <taxon>Lepidoptera</taxon>
        <taxon>Glossata</taxon>
        <taxon>Ditrysia</taxon>
        <taxon>Tineoidea</taxon>
        <taxon>Psychidae</taxon>
        <taxon>Oiketicinae</taxon>
        <taxon>Eumeta</taxon>
    </lineage>
</organism>
<sequence>MDTRNVRGVTCALPAFFGGNTIYNGRGSGQWTGRGWKGSPEFSLTGRNASAETTTLSTYSVRVWFLTGMAGPILCCSQVGHKWLYHSSHARF</sequence>
<accession>A0A4C1YEA1</accession>
<dbReference type="AlphaFoldDB" id="A0A4C1YEA1"/>
<protein>
    <submittedName>
        <fullName evidence="1">Uncharacterized protein</fullName>
    </submittedName>
</protein>
<evidence type="ECO:0000313" key="2">
    <source>
        <dbReference type="Proteomes" id="UP000299102"/>
    </source>
</evidence>
<keyword evidence="2" id="KW-1185">Reference proteome</keyword>
<dbReference type="EMBL" id="BGZK01001156">
    <property type="protein sequence ID" value="GBP72777.1"/>
    <property type="molecule type" value="Genomic_DNA"/>
</dbReference>
<evidence type="ECO:0000313" key="1">
    <source>
        <dbReference type="EMBL" id="GBP72777.1"/>
    </source>
</evidence>
<dbReference type="Proteomes" id="UP000299102">
    <property type="component" value="Unassembled WGS sequence"/>
</dbReference>
<reference evidence="1 2" key="1">
    <citation type="journal article" date="2019" name="Commun. Biol.">
        <title>The bagworm genome reveals a unique fibroin gene that provides high tensile strength.</title>
        <authorList>
            <person name="Kono N."/>
            <person name="Nakamura H."/>
            <person name="Ohtoshi R."/>
            <person name="Tomita M."/>
            <person name="Numata K."/>
            <person name="Arakawa K."/>
        </authorList>
    </citation>
    <scope>NUCLEOTIDE SEQUENCE [LARGE SCALE GENOMIC DNA]</scope>
</reference>
<gene>
    <name evidence="1" type="ORF">EVAR_4661_1</name>
</gene>